<accession>A0A484IAY2</accession>
<sequence>MPKSCLSVVRNNNVNKSQFVILIVFFELVSRAKTKFKIKV</sequence>
<dbReference type="Proteomes" id="UP000294299">
    <property type="component" value="Chromosome NFRAN"/>
</dbReference>
<gene>
    <name evidence="1" type="ORF">NFRAN_2591</name>
</gene>
<keyword evidence="2" id="KW-1185">Reference proteome</keyword>
<name>A0A484IAY2_9ARCH</name>
<dbReference type="AlphaFoldDB" id="A0A484IAY2"/>
<dbReference type="EMBL" id="LR216287">
    <property type="protein sequence ID" value="VFJ14913.1"/>
    <property type="molecule type" value="Genomic_DNA"/>
</dbReference>
<proteinExistence type="predicted"/>
<reference evidence="1 2" key="1">
    <citation type="submission" date="2019-02" db="EMBL/GenBank/DDBJ databases">
        <authorList>
            <person name="Lehtovirta-Morley E L."/>
        </authorList>
    </citation>
    <scope>NUCLEOTIDE SEQUENCE [LARGE SCALE GENOMIC DNA]</scope>
    <source>
        <strain evidence="1">NFRAN1</strain>
    </source>
</reference>
<dbReference type="KEGG" id="nfn:NFRAN_2591"/>
<evidence type="ECO:0000313" key="2">
    <source>
        <dbReference type="Proteomes" id="UP000294299"/>
    </source>
</evidence>
<evidence type="ECO:0000313" key="1">
    <source>
        <dbReference type="EMBL" id="VFJ14913.1"/>
    </source>
</evidence>
<organism evidence="1 2">
    <name type="scientific">Candidatus Nitrosocosmicus franklandianus</name>
    <dbReference type="NCBI Taxonomy" id="1798806"/>
    <lineage>
        <taxon>Archaea</taxon>
        <taxon>Nitrososphaerota</taxon>
        <taxon>Nitrososphaeria</taxon>
        <taxon>Nitrososphaerales</taxon>
        <taxon>Nitrososphaeraceae</taxon>
        <taxon>Candidatus Nitrosocosmicus</taxon>
    </lineage>
</organism>
<protein>
    <submittedName>
        <fullName evidence="1">Uncharacterized protein</fullName>
    </submittedName>
</protein>